<feature type="compositionally biased region" description="Basic and acidic residues" evidence="7">
    <location>
        <begin position="1"/>
        <end position="28"/>
    </location>
</feature>
<dbReference type="SUPFAM" id="SSF50978">
    <property type="entry name" value="WD40 repeat-like"/>
    <property type="match status" value="1"/>
</dbReference>
<dbReference type="InterPro" id="IPR040315">
    <property type="entry name" value="WDR46/Utp7"/>
</dbReference>
<evidence type="ECO:0000256" key="4">
    <source>
        <dbReference type="ARBA" id="ARBA00022737"/>
    </source>
</evidence>
<accession>A0A9W6TA55</accession>
<comment type="subcellular location">
    <subcellularLocation>
        <location evidence="1">Nucleus</location>
        <location evidence="1">Nucleolus</location>
    </subcellularLocation>
</comment>
<keyword evidence="3 6" id="KW-0853">WD repeat</keyword>
<feature type="compositionally biased region" description="Basic residues" evidence="7">
    <location>
        <begin position="29"/>
        <end position="41"/>
    </location>
</feature>
<name>A0A9W6TA55_9STRA</name>
<feature type="compositionally biased region" description="Basic and acidic residues" evidence="7">
    <location>
        <begin position="548"/>
        <end position="564"/>
    </location>
</feature>
<dbReference type="Proteomes" id="UP001165083">
    <property type="component" value="Unassembled WGS sequence"/>
</dbReference>
<dbReference type="GO" id="GO:0032040">
    <property type="term" value="C:small-subunit processome"/>
    <property type="evidence" value="ECO:0007669"/>
    <property type="project" value="TreeGrafter"/>
</dbReference>
<evidence type="ECO:0000256" key="2">
    <source>
        <dbReference type="ARBA" id="ARBA00022552"/>
    </source>
</evidence>
<evidence type="ECO:0000313" key="9">
    <source>
        <dbReference type="EMBL" id="GMF09391.1"/>
    </source>
</evidence>
<proteinExistence type="predicted"/>
<dbReference type="AlphaFoldDB" id="A0A9W6TA55"/>
<dbReference type="PANTHER" id="PTHR14085:SF3">
    <property type="entry name" value="WD REPEAT-CONTAINING PROTEIN 46"/>
    <property type="match status" value="1"/>
</dbReference>
<dbReference type="OrthoDB" id="10251154at2759"/>
<feature type="repeat" description="WD" evidence="6">
    <location>
        <begin position="323"/>
        <end position="357"/>
    </location>
</feature>
<dbReference type="InterPro" id="IPR001680">
    <property type="entry name" value="WD40_rpt"/>
</dbReference>
<keyword evidence="5" id="KW-0539">Nucleus</keyword>
<comment type="caution">
    <text evidence="9">The sequence shown here is derived from an EMBL/GenBank/DDBJ whole genome shotgun (WGS) entry which is preliminary data.</text>
</comment>
<protein>
    <submittedName>
        <fullName evidence="9">Unnamed protein product</fullName>
    </submittedName>
</protein>
<dbReference type="SMART" id="SM01033">
    <property type="entry name" value="BING4CT"/>
    <property type="match status" value="1"/>
</dbReference>
<dbReference type="InterPro" id="IPR036322">
    <property type="entry name" value="WD40_repeat_dom_sf"/>
</dbReference>
<evidence type="ECO:0000313" key="10">
    <source>
        <dbReference type="Proteomes" id="UP001165083"/>
    </source>
</evidence>
<keyword evidence="2" id="KW-0698">rRNA processing</keyword>
<feature type="region of interest" description="Disordered" evidence="7">
    <location>
        <begin position="498"/>
        <end position="576"/>
    </location>
</feature>
<gene>
    <name evidence="9" type="ORF">Plil01_000029700</name>
</gene>
<dbReference type="InterPro" id="IPR015943">
    <property type="entry name" value="WD40/YVTN_repeat-like_dom_sf"/>
</dbReference>
<feature type="domain" description="BING4 C-terminal" evidence="8">
    <location>
        <begin position="398"/>
        <end position="477"/>
    </location>
</feature>
<evidence type="ECO:0000256" key="5">
    <source>
        <dbReference type="ARBA" id="ARBA00023242"/>
    </source>
</evidence>
<dbReference type="FunFam" id="2.130.10.10:FF:000378">
    <property type="entry name" value="U3 small nucleolar RNA-associated protein 7"/>
    <property type="match status" value="1"/>
</dbReference>
<evidence type="ECO:0000256" key="3">
    <source>
        <dbReference type="ARBA" id="ARBA00022574"/>
    </source>
</evidence>
<dbReference type="EMBL" id="BSXW01000009">
    <property type="protein sequence ID" value="GMF09391.1"/>
    <property type="molecule type" value="Genomic_DNA"/>
</dbReference>
<evidence type="ECO:0000256" key="1">
    <source>
        <dbReference type="ARBA" id="ARBA00004604"/>
    </source>
</evidence>
<dbReference type="GO" id="GO:0030686">
    <property type="term" value="C:90S preribosome"/>
    <property type="evidence" value="ECO:0007669"/>
    <property type="project" value="TreeGrafter"/>
</dbReference>
<organism evidence="9 10">
    <name type="scientific">Phytophthora lilii</name>
    <dbReference type="NCBI Taxonomy" id="2077276"/>
    <lineage>
        <taxon>Eukaryota</taxon>
        <taxon>Sar</taxon>
        <taxon>Stramenopiles</taxon>
        <taxon>Oomycota</taxon>
        <taxon>Peronosporomycetes</taxon>
        <taxon>Peronosporales</taxon>
        <taxon>Peronosporaceae</taxon>
        <taxon>Phytophthora</taxon>
    </lineage>
</organism>
<feature type="region of interest" description="Disordered" evidence="7">
    <location>
        <begin position="1"/>
        <end position="41"/>
    </location>
</feature>
<dbReference type="PROSITE" id="PS50082">
    <property type="entry name" value="WD_REPEATS_2"/>
    <property type="match status" value="1"/>
</dbReference>
<evidence type="ECO:0000256" key="7">
    <source>
        <dbReference type="SAM" id="MobiDB-lite"/>
    </source>
</evidence>
<evidence type="ECO:0000259" key="8">
    <source>
        <dbReference type="SMART" id="SM01033"/>
    </source>
</evidence>
<feature type="compositionally biased region" description="Basic and acidic residues" evidence="7">
    <location>
        <begin position="498"/>
        <end position="508"/>
    </location>
</feature>
<dbReference type="InterPro" id="IPR012952">
    <property type="entry name" value="BING4_C_dom"/>
</dbReference>
<sequence>MADSGSEHEDVEKIVRDAPKRLGQDAARKQKKEKPKTVKHVAKYTRSGGVSQRRIGSIRDKKLKGSLQRANEKHKLAAESAAKSEILLPDQAGFLEPEGLEKTYKFSQKQLADNVDLNTARKIFSLDLPDYGSYRVKYTRNGRNLLLGSQKGHLAMMDSLRMKLTCEFQANDLVRDISFLHNDSLFAAAQKKHVYIYDNTGAEAHCIRTIPEPRKMEFLPYHFLLSTVSGNGLLSYHDVTEGKQVSTHRTKQGLCDTMALNPWNAVVNLGHASGIVTLWTPNMSDAVVKMQCHQGPSTFFLFCCCCLSRWVSLTGTRLLVILVRSMGIDNSGKYLVTAGADRKVKVFDLRKYQELNSYYLTSAANTMSVSQRGLVAVGFGPNVHVLKSAFTSGSPIRPYMTYQIPGSMVSSLAFRPFEDVLGVGHATGFNSIVIPGAGEPNFDTFEANPYESHKQRDESEVRSLLEKIRPEMITLDPNAIGRVDMDPAEEQEKKIFQMKRANGDESAKKPKKKMRGKNRPSRRLRKKQQNVVDAQKQQFREQLASKQKRQELQEQRREWSEKAESAPTALNRFFKK</sequence>
<feature type="compositionally biased region" description="Basic residues" evidence="7">
    <location>
        <begin position="509"/>
        <end position="528"/>
    </location>
</feature>
<keyword evidence="4" id="KW-0677">Repeat</keyword>
<keyword evidence="10" id="KW-1185">Reference proteome</keyword>
<evidence type="ECO:0000256" key="6">
    <source>
        <dbReference type="PROSITE-ProRule" id="PRU00221"/>
    </source>
</evidence>
<reference evidence="9" key="1">
    <citation type="submission" date="2023-04" db="EMBL/GenBank/DDBJ databases">
        <title>Phytophthora lilii NBRC 32176.</title>
        <authorList>
            <person name="Ichikawa N."/>
            <person name="Sato H."/>
            <person name="Tonouchi N."/>
        </authorList>
    </citation>
    <scope>NUCLEOTIDE SEQUENCE</scope>
    <source>
        <strain evidence="9">NBRC 32176</strain>
    </source>
</reference>
<dbReference type="GO" id="GO:0000462">
    <property type="term" value="P:maturation of SSU-rRNA from tricistronic rRNA transcript (SSU-rRNA, 5.8S rRNA, LSU-rRNA)"/>
    <property type="evidence" value="ECO:0007669"/>
    <property type="project" value="TreeGrafter"/>
</dbReference>
<dbReference type="Pfam" id="PF08149">
    <property type="entry name" value="BING4CT"/>
    <property type="match status" value="1"/>
</dbReference>
<dbReference type="PANTHER" id="PTHR14085">
    <property type="entry name" value="WD-REPEAT PROTEIN BING4"/>
    <property type="match status" value="1"/>
</dbReference>
<dbReference type="SMART" id="SM00320">
    <property type="entry name" value="WD40"/>
    <property type="match status" value="3"/>
</dbReference>
<dbReference type="Gene3D" id="2.130.10.10">
    <property type="entry name" value="YVTN repeat-like/Quinoprotein amine dehydrogenase"/>
    <property type="match status" value="2"/>
</dbReference>